<dbReference type="PROSITE" id="PS50054">
    <property type="entry name" value="TYR_PHOSPHATASE_DUAL"/>
    <property type="match status" value="1"/>
</dbReference>
<evidence type="ECO:0000256" key="4">
    <source>
        <dbReference type="ARBA" id="ARBA00022912"/>
    </source>
</evidence>
<dbReference type="CDD" id="cd14498">
    <property type="entry name" value="DSP"/>
    <property type="match status" value="1"/>
</dbReference>
<dbReference type="InterPro" id="IPR000340">
    <property type="entry name" value="Dual-sp_phosphatase_cat-dom"/>
</dbReference>
<evidence type="ECO:0000259" key="6">
    <source>
        <dbReference type="PROSITE" id="PS50056"/>
    </source>
</evidence>
<dbReference type="PANTHER" id="PTHR10159">
    <property type="entry name" value="DUAL SPECIFICITY PROTEIN PHOSPHATASE"/>
    <property type="match status" value="1"/>
</dbReference>
<dbReference type="GO" id="GO:0005737">
    <property type="term" value="C:cytoplasm"/>
    <property type="evidence" value="ECO:0007669"/>
    <property type="project" value="TreeGrafter"/>
</dbReference>
<evidence type="ECO:0000256" key="3">
    <source>
        <dbReference type="ARBA" id="ARBA00022801"/>
    </source>
</evidence>
<dbReference type="InterPro" id="IPR029021">
    <property type="entry name" value="Prot-tyrosine_phosphatase-like"/>
</dbReference>
<dbReference type="PANTHER" id="PTHR10159:SF519">
    <property type="entry name" value="DUAL SPECIFICITY PROTEIN PHOSPHATASE MPK3"/>
    <property type="match status" value="1"/>
</dbReference>
<name>A0A8J2T0J6_9STRA</name>
<dbReference type="AlphaFoldDB" id="A0A8J2T0J6"/>
<dbReference type="GO" id="GO:0043409">
    <property type="term" value="P:negative regulation of MAPK cascade"/>
    <property type="evidence" value="ECO:0007669"/>
    <property type="project" value="TreeGrafter"/>
</dbReference>
<dbReference type="Proteomes" id="UP000789595">
    <property type="component" value="Unassembled WGS sequence"/>
</dbReference>
<dbReference type="InterPro" id="IPR020422">
    <property type="entry name" value="TYR_PHOSPHATASE_DUAL_dom"/>
</dbReference>
<dbReference type="EC" id="3.1.3.48" evidence="2"/>
<feature type="domain" description="Tyrosine-protein phosphatase" evidence="5">
    <location>
        <begin position="31"/>
        <end position="180"/>
    </location>
</feature>
<keyword evidence="4" id="KW-0904">Protein phosphatase</keyword>
<evidence type="ECO:0000259" key="5">
    <source>
        <dbReference type="PROSITE" id="PS50054"/>
    </source>
</evidence>
<accession>A0A8J2T0J6</accession>
<dbReference type="EMBL" id="CAKKNE010000005">
    <property type="protein sequence ID" value="CAH0377034.1"/>
    <property type="molecule type" value="Genomic_DNA"/>
</dbReference>
<dbReference type="PROSITE" id="PS00383">
    <property type="entry name" value="TYR_PHOSPHATASE_1"/>
    <property type="match status" value="1"/>
</dbReference>
<dbReference type="InterPro" id="IPR000387">
    <property type="entry name" value="Tyr_Pase_dom"/>
</dbReference>
<comment type="caution">
    <text evidence="7">The sequence shown here is derived from an EMBL/GenBank/DDBJ whole genome shotgun (WGS) entry which is preliminary data.</text>
</comment>
<reference evidence="7" key="1">
    <citation type="submission" date="2021-11" db="EMBL/GenBank/DDBJ databases">
        <authorList>
            <consortium name="Genoscope - CEA"/>
            <person name="William W."/>
        </authorList>
    </citation>
    <scope>NUCLEOTIDE SEQUENCE</scope>
</reference>
<dbReference type="Pfam" id="PF00782">
    <property type="entry name" value="DSPc"/>
    <property type="match status" value="1"/>
</dbReference>
<dbReference type="OrthoDB" id="10252009at2759"/>
<dbReference type="SMART" id="SM00195">
    <property type="entry name" value="DSPc"/>
    <property type="match status" value="1"/>
</dbReference>
<sequence length="185" mass="20216">MTDFTSSSKDAIIAYAAEHANLNRKIPRAKGAWRVIPNLYLGNAAAAGDAATLRQLKVTAVQSVGPRSEKVCREVADTLTLMRVAIQDDDEAHILPFLEEACAWINAELAKEDGVVLVHCRGGMNRSATMVAAFLVWKFPGMTAAEAIAVVRQARPAARFGRGEEGVLQRDLRQWELDCAVARER</sequence>
<evidence type="ECO:0000313" key="7">
    <source>
        <dbReference type="EMBL" id="CAH0377034.1"/>
    </source>
</evidence>
<proteinExistence type="inferred from homology"/>
<dbReference type="GO" id="GO:0004725">
    <property type="term" value="F:protein tyrosine phosphatase activity"/>
    <property type="evidence" value="ECO:0007669"/>
    <property type="project" value="UniProtKB-EC"/>
</dbReference>
<feature type="domain" description="Tyrosine specific protein phosphatases" evidence="6">
    <location>
        <begin position="95"/>
        <end position="156"/>
    </location>
</feature>
<evidence type="ECO:0000256" key="1">
    <source>
        <dbReference type="ARBA" id="ARBA00008601"/>
    </source>
</evidence>
<organism evidence="7 8">
    <name type="scientific">Pelagomonas calceolata</name>
    <dbReference type="NCBI Taxonomy" id="35677"/>
    <lineage>
        <taxon>Eukaryota</taxon>
        <taxon>Sar</taxon>
        <taxon>Stramenopiles</taxon>
        <taxon>Ochrophyta</taxon>
        <taxon>Pelagophyceae</taxon>
        <taxon>Pelagomonadales</taxon>
        <taxon>Pelagomonadaceae</taxon>
        <taxon>Pelagomonas</taxon>
    </lineage>
</organism>
<dbReference type="SUPFAM" id="SSF52799">
    <property type="entry name" value="(Phosphotyrosine protein) phosphatases II"/>
    <property type="match status" value="1"/>
</dbReference>
<comment type="similarity">
    <text evidence="1">Belongs to the protein-tyrosine phosphatase family. Non-receptor class dual specificity subfamily.</text>
</comment>
<keyword evidence="8" id="KW-1185">Reference proteome</keyword>
<dbReference type="PROSITE" id="PS50056">
    <property type="entry name" value="TYR_PHOSPHATASE_2"/>
    <property type="match status" value="1"/>
</dbReference>
<evidence type="ECO:0000313" key="8">
    <source>
        <dbReference type="Proteomes" id="UP000789595"/>
    </source>
</evidence>
<gene>
    <name evidence="7" type="ORF">PECAL_5P16190</name>
</gene>
<protein>
    <recommendedName>
        <fullName evidence="2">protein-tyrosine-phosphatase</fullName>
        <ecNumber evidence="2">3.1.3.48</ecNumber>
    </recommendedName>
</protein>
<evidence type="ECO:0000256" key="2">
    <source>
        <dbReference type="ARBA" id="ARBA00013064"/>
    </source>
</evidence>
<dbReference type="InterPro" id="IPR016130">
    <property type="entry name" value="Tyr_Pase_AS"/>
</dbReference>
<dbReference type="Gene3D" id="3.90.190.10">
    <property type="entry name" value="Protein tyrosine phosphatase superfamily"/>
    <property type="match status" value="1"/>
</dbReference>
<keyword evidence="3" id="KW-0378">Hydrolase</keyword>